<dbReference type="AlphaFoldDB" id="A0A9K3NE61"/>
<dbReference type="InterPro" id="IPR015915">
    <property type="entry name" value="Kelch-typ_b-propeller"/>
</dbReference>
<dbReference type="SUPFAM" id="SSF117281">
    <property type="entry name" value="Kelch motif"/>
    <property type="match status" value="1"/>
</dbReference>
<dbReference type="Gene3D" id="2.120.10.80">
    <property type="entry name" value="Kelch-type beta propeller"/>
    <property type="match status" value="1"/>
</dbReference>
<dbReference type="Gramene" id="mRNA:HanXRQr2_Chr07g0279581">
    <property type="protein sequence ID" value="CDS:HanXRQr2_Chr07g0279581.1"/>
    <property type="gene ID" value="HanXRQr2_Chr07g0279581"/>
</dbReference>
<protein>
    <submittedName>
        <fullName evidence="1">Kelch-type beta propeller</fullName>
    </submittedName>
</protein>
<gene>
    <name evidence="1" type="ORF">HanXRQr2_Chr07g0279581</name>
</gene>
<dbReference type="PANTHER" id="PTHR47590:SF6">
    <property type="entry name" value="KELCH-TYPE BETA PROPELLER"/>
    <property type="match status" value="1"/>
</dbReference>
<sequence length="198" mass="22613">MRKLSDDHHSLLPRLPDHIAHLCLSLISPSALYSICRSWRRLIYTVTFPPFRSLYTLSLPTTAAVEGGQAVKLFSFDPISSKWITVESPPLPPYLHHMCLRHPSFMSRNFSIQSVSISGNLVLIIATAVHRSLLVPAFLHPLIFNPLSNTWSSCPPLSVPRWWLLLAELVLTTQRRWLAPLRNGWSEKVNLLMKRFNL</sequence>
<proteinExistence type="predicted"/>
<reference evidence="1" key="1">
    <citation type="journal article" date="2017" name="Nature">
        <title>The sunflower genome provides insights into oil metabolism, flowering and Asterid evolution.</title>
        <authorList>
            <person name="Badouin H."/>
            <person name="Gouzy J."/>
            <person name="Grassa C.J."/>
            <person name="Murat F."/>
            <person name="Staton S.E."/>
            <person name="Cottret L."/>
            <person name="Lelandais-Briere C."/>
            <person name="Owens G.L."/>
            <person name="Carrere S."/>
            <person name="Mayjonade B."/>
            <person name="Legrand L."/>
            <person name="Gill N."/>
            <person name="Kane N.C."/>
            <person name="Bowers J.E."/>
            <person name="Hubner S."/>
            <person name="Bellec A."/>
            <person name="Berard A."/>
            <person name="Berges H."/>
            <person name="Blanchet N."/>
            <person name="Boniface M.C."/>
            <person name="Brunel D."/>
            <person name="Catrice O."/>
            <person name="Chaidir N."/>
            <person name="Claudel C."/>
            <person name="Donnadieu C."/>
            <person name="Faraut T."/>
            <person name="Fievet G."/>
            <person name="Helmstetter N."/>
            <person name="King M."/>
            <person name="Knapp S.J."/>
            <person name="Lai Z."/>
            <person name="Le Paslier M.C."/>
            <person name="Lippi Y."/>
            <person name="Lorenzon L."/>
            <person name="Mandel J.R."/>
            <person name="Marage G."/>
            <person name="Marchand G."/>
            <person name="Marquand E."/>
            <person name="Bret-Mestries E."/>
            <person name="Morien E."/>
            <person name="Nambeesan S."/>
            <person name="Nguyen T."/>
            <person name="Pegot-Espagnet P."/>
            <person name="Pouilly N."/>
            <person name="Raftis F."/>
            <person name="Sallet E."/>
            <person name="Schiex T."/>
            <person name="Thomas J."/>
            <person name="Vandecasteele C."/>
            <person name="Vares D."/>
            <person name="Vear F."/>
            <person name="Vautrin S."/>
            <person name="Crespi M."/>
            <person name="Mangin B."/>
            <person name="Burke J.M."/>
            <person name="Salse J."/>
            <person name="Munos S."/>
            <person name="Vincourt P."/>
            <person name="Rieseberg L.H."/>
            <person name="Langlade N.B."/>
        </authorList>
    </citation>
    <scope>NUCLEOTIDE SEQUENCE</scope>
    <source>
        <tissue evidence="1">Leaves</tissue>
    </source>
</reference>
<accession>A0A9K3NE61</accession>
<organism evidence="1 2">
    <name type="scientific">Helianthus annuus</name>
    <name type="common">Common sunflower</name>
    <dbReference type="NCBI Taxonomy" id="4232"/>
    <lineage>
        <taxon>Eukaryota</taxon>
        <taxon>Viridiplantae</taxon>
        <taxon>Streptophyta</taxon>
        <taxon>Embryophyta</taxon>
        <taxon>Tracheophyta</taxon>
        <taxon>Spermatophyta</taxon>
        <taxon>Magnoliopsida</taxon>
        <taxon>eudicotyledons</taxon>
        <taxon>Gunneridae</taxon>
        <taxon>Pentapetalae</taxon>
        <taxon>asterids</taxon>
        <taxon>campanulids</taxon>
        <taxon>Asterales</taxon>
        <taxon>Asteraceae</taxon>
        <taxon>Asteroideae</taxon>
        <taxon>Heliantheae alliance</taxon>
        <taxon>Heliantheae</taxon>
        <taxon>Helianthus</taxon>
    </lineage>
</organism>
<keyword evidence="2" id="KW-1185">Reference proteome</keyword>
<name>A0A9K3NE61_HELAN</name>
<comment type="caution">
    <text evidence="1">The sequence shown here is derived from an EMBL/GenBank/DDBJ whole genome shotgun (WGS) entry which is preliminary data.</text>
</comment>
<evidence type="ECO:0000313" key="2">
    <source>
        <dbReference type="Proteomes" id="UP000215914"/>
    </source>
</evidence>
<reference evidence="1" key="2">
    <citation type="submission" date="2020-06" db="EMBL/GenBank/DDBJ databases">
        <title>Helianthus annuus Genome sequencing and assembly Release 2.</title>
        <authorList>
            <person name="Gouzy J."/>
            <person name="Langlade N."/>
            <person name="Munos S."/>
        </authorList>
    </citation>
    <scope>NUCLEOTIDE SEQUENCE</scope>
    <source>
        <tissue evidence="1">Leaves</tissue>
    </source>
</reference>
<dbReference type="Proteomes" id="UP000215914">
    <property type="component" value="Unassembled WGS sequence"/>
</dbReference>
<dbReference type="PANTHER" id="PTHR47590">
    <property type="entry name" value="F-BOX/KELCH-REPEAT PROTEIN SKIP25"/>
    <property type="match status" value="1"/>
</dbReference>
<dbReference type="EMBL" id="MNCJ02000322">
    <property type="protein sequence ID" value="KAF5797347.1"/>
    <property type="molecule type" value="Genomic_DNA"/>
</dbReference>
<evidence type="ECO:0000313" key="1">
    <source>
        <dbReference type="EMBL" id="KAF5797347.1"/>
    </source>
</evidence>